<dbReference type="Proteomes" id="UP000180057">
    <property type="component" value="Unassembled WGS sequence"/>
</dbReference>
<dbReference type="OrthoDB" id="2966218at2"/>
<dbReference type="EMBL" id="MLQS01000017">
    <property type="protein sequence ID" value="OIJ19682.1"/>
    <property type="molecule type" value="Genomic_DNA"/>
</dbReference>
<evidence type="ECO:0000313" key="1">
    <source>
        <dbReference type="EMBL" id="OIJ18203.1"/>
    </source>
</evidence>
<evidence type="ECO:0000313" key="2">
    <source>
        <dbReference type="EMBL" id="OIJ19682.1"/>
    </source>
</evidence>
<comment type="caution">
    <text evidence="1">The sequence shown here is derived from an EMBL/GenBank/DDBJ whole genome shotgun (WGS) entry which is preliminary data.</text>
</comment>
<gene>
    <name evidence="2" type="ORF">BKP45_11500</name>
    <name evidence="1" type="ORF">BKP45_17215</name>
</gene>
<accession>A0A1S2M157</accession>
<evidence type="ECO:0000313" key="3">
    <source>
        <dbReference type="Proteomes" id="UP000180057"/>
    </source>
</evidence>
<sequence>MIFSEELLDFIYIETTSILKGIKSNKGDLIEEVKMFELSMSQIKNHPWHNLTVKKAEHDTSSPLYHNIQSTYVGNDPEEDYKEVLIWKVADMLYVTAAVDHHPEYLLKWDVVVFNG</sequence>
<keyword evidence="3" id="KW-1185">Reference proteome</keyword>
<dbReference type="STRING" id="472963.BKP45_11500"/>
<name>A0A1S2M157_9BACI</name>
<dbReference type="RefSeq" id="WP_071389819.1">
    <property type="nucleotide sequence ID" value="NZ_MLQS01000017.1"/>
</dbReference>
<reference evidence="1 3" key="1">
    <citation type="submission" date="2016-10" db="EMBL/GenBank/DDBJ databases">
        <title>Draft genome sequences of four alkaliphilic bacteria belonging to the Anaerobacillus genus.</title>
        <authorList>
            <person name="Bassil N.M."/>
            <person name="Lloyd J.R."/>
        </authorList>
    </citation>
    <scope>NUCLEOTIDE SEQUENCE [LARGE SCALE GENOMIC DNA]</scope>
    <source>
        <strain evidence="1 3">DSM 22531</strain>
    </source>
</reference>
<dbReference type="AlphaFoldDB" id="A0A1S2M157"/>
<dbReference type="EMBL" id="MLQS01000030">
    <property type="protein sequence ID" value="OIJ18203.1"/>
    <property type="molecule type" value="Genomic_DNA"/>
</dbReference>
<proteinExistence type="predicted"/>
<organism evidence="1 3">
    <name type="scientific">Anaerobacillus alkalidiazotrophicus</name>
    <dbReference type="NCBI Taxonomy" id="472963"/>
    <lineage>
        <taxon>Bacteria</taxon>
        <taxon>Bacillati</taxon>
        <taxon>Bacillota</taxon>
        <taxon>Bacilli</taxon>
        <taxon>Bacillales</taxon>
        <taxon>Bacillaceae</taxon>
        <taxon>Anaerobacillus</taxon>
    </lineage>
</organism>
<protein>
    <submittedName>
        <fullName evidence="1">Uncharacterized protein</fullName>
    </submittedName>
</protein>